<evidence type="ECO:0000256" key="2">
    <source>
        <dbReference type="ARBA" id="ARBA00009009"/>
    </source>
</evidence>
<name>A0A2Z3H5M8_9BACT</name>
<comment type="catalytic activity">
    <reaction evidence="1">
        <text>a beta-lactam + H2O = a substituted beta-amino acid</text>
        <dbReference type="Rhea" id="RHEA:20401"/>
        <dbReference type="ChEBI" id="CHEBI:15377"/>
        <dbReference type="ChEBI" id="CHEBI:35627"/>
        <dbReference type="ChEBI" id="CHEBI:140347"/>
        <dbReference type="EC" id="3.5.2.6"/>
    </reaction>
</comment>
<dbReference type="PANTHER" id="PTHR35333:SF3">
    <property type="entry name" value="BETA-LACTAMASE-TYPE TRANSPEPTIDASE FOLD CONTAINING PROTEIN"/>
    <property type="match status" value="1"/>
</dbReference>
<dbReference type="GO" id="GO:0008800">
    <property type="term" value="F:beta-lactamase activity"/>
    <property type="evidence" value="ECO:0007669"/>
    <property type="project" value="UniProtKB-EC"/>
</dbReference>
<evidence type="ECO:0000313" key="7">
    <source>
        <dbReference type="Proteomes" id="UP000245802"/>
    </source>
</evidence>
<dbReference type="Gene3D" id="3.40.710.10">
    <property type="entry name" value="DD-peptidase/beta-lactamase superfamily"/>
    <property type="match status" value="1"/>
</dbReference>
<evidence type="ECO:0000256" key="1">
    <source>
        <dbReference type="ARBA" id="ARBA00001526"/>
    </source>
</evidence>
<dbReference type="SUPFAM" id="SSF56601">
    <property type="entry name" value="beta-lactamase/transpeptidase-like"/>
    <property type="match status" value="1"/>
</dbReference>
<dbReference type="PANTHER" id="PTHR35333">
    <property type="entry name" value="BETA-LACTAMASE"/>
    <property type="match status" value="1"/>
</dbReference>
<evidence type="ECO:0000256" key="3">
    <source>
        <dbReference type="ARBA" id="ARBA00012865"/>
    </source>
</evidence>
<keyword evidence="4" id="KW-0732">Signal</keyword>
<dbReference type="GO" id="GO:0030655">
    <property type="term" value="P:beta-lactam antibiotic catabolic process"/>
    <property type="evidence" value="ECO:0007669"/>
    <property type="project" value="InterPro"/>
</dbReference>
<keyword evidence="6" id="KW-0378">Hydrolase</keyword>
<organism evidence="6 7">
    <name type="scientific">Gemmata obscuriglobus</name>
    <dbReference type="NCBI Taxonomy" id="114"/>
    <lineage>
        <taxon>Bacteria</taxon>
        <taxon>Pseudomonadati</taxon>
        <taxon>Planctomycetota</taxon>
        <taxon>Planctomycetia</taxon>
        <taxon>Gemmatales</taxon>
        <taxon>Gemmataceae</taxon>
        <taxon>Gemmata</taxon>
    </lineage>
</organism>
<accession>A0A2Z3H5M8</accession>
<dbReference type="InterPro" id="IPR000871">
    <property type="entry name" value="Beta-lactam_class-A"/>
</dbReference>
<keyword evidence="7" id="KW-1185">Reference proteome</keyword>
<gene>
    <name evidence="6" type="ORF">C1280_19015</name>
</gene>
<feature type="chain" id="PRO_5016336240" description="beta-lactamase" evidence="4">
    <location>
        <begin position="19"/>
        <end position="290"/>
    </location>
</feature>
<sequence length="290" mass="31350">MRYLALVCLGLLPPHASAADLESRITPLVKEHKGKVAVAVKHLKTGEEFYLNADEPMPTASLIKLPIMVEAYWQAKEDKIKFDKPVTLAKGDKVPGSGILTPHFSEGAAFPLKDAIRLMIVYSDNTATNMVIDQIGLPATGERMAQLGLKNTKVNAKVFKPETRLSQEFGKKYGLGSTTAKEAVRLLELIDAGKVVSPEACKEMLGHLKACDDKEKLVRFLPAGTVVAHKSGSVDASKTDAGIIYTKGGPIAVCVLTDANEDKRWAADNAGQVLIGKVAKEVFDHFAEKK</sequence>
<proteinExistence type="inferred from homology"/>
<dbReference type="GO" id="GO:0046677">
    <property type="term" value="P:response to antibiotic"/>
    <property type="evidence" value="ECO:0007669"/>
    <property type="project" value="InterPro"/>
</dbReference>
<dbReference type="EMBL" id="CP025958">
    <property type="protein sequence ID" value="AWM38866.1"/>
    <property type="molecule type" value="Genomic_DNA"/>
</dbReference>
<evidence type="ECO:0000259" key="5">
    <source>
        <dbReference type="Pfam" id="PF13354"/>
    </source>
</evidence>
<evidence type="ECO:0000313" key="6">
    <source>
        <dbReference type="EMBL" id="AWM38866.1"/>
    </source>
</evidence>
<dbReference type="EC" id="3.5.2.6" evidence="3"/>
<feature type="domain" description="Beta-lactamase class A catalytic" evidence="5">
    <location>
        <begin position="38"/>
        <end position="257"/>
    </location>
</feature>
<dbReference type="Pfam" id="PF13354">
    <property type="entry name" value="Beta-lactamase2"/>
    <property type="match status" value="1"/>
</dbReference>
<dbReference type="KEGG" id="gog:C1280_19015"/>
<reference evidence="6 7" key="1">
    <citation type="submission" date="2018-01" db="EMBL/GenBank/DDBJ databases">
        <title>G. obscuriglobus.</title>
        <authorList>
            <person name="Franke J."/>
            <person name="Blomberg W."/>
            <person name="Selmecki A."/>
        </authorList>
    </citation>
    <scope>NUCLEOTIDE SEQUENCE [LARGE SCALE GENOMIC DNA]</scope>
    <source>
        <strain evidence="6 7">DSM 5831</strain>
    </source>
</reference>
<dbReference type="AlphaFoldDB" id="A0A2Z3H5M8"/>
<dbReference type="Proteomes" id="UP000245802">
    <property type="component" value="Chromosome"/>
</dbReference>
<dbReference type="RefSeq" id="WP_029601377.1">
    <property type="nucleotide sequence ID" value="NZ_CP025958.1"/>
</dbReference>
<dbReference type="OrthoDB" id="9791132at2"/>
<comment type="similarity">
    <text evidence="2">Belongs to the class-A beta-lactamase family.</text>
</comment>
<feature type="signal peptide" evidence="4">
    <location>
        <begin position="1"/>
        <end position="18"/>
    </location>
</feature>
<dbReference type="InterPro" id="IPR012338">
    <property type="entry name" value="Beta-lactam/transpept-like"/>
</dbReference>
<evidence type="ECO:0000256" key="4">
    <source>
        <dbReference type="SAM" id="SignalP"/>
    </source>
</evidence>
<dbReference type="InterPro" id="IPR045155">
    <property type="entry name" value="Beta-lactam_cat"/>
</dbReference>
<protein>
    <recommendedName>
        <fullName evidence="3">beta-lactamase</fullName>
        <ecNumber evidence="3">3.5.2.6</ecNumber>
    </recommendedName>
</protein>